<keyword evidence="2 9" id="KW-0349">Heme</keyword>
<evidence type="ECO:0000256" key="9">
    <source>
        <dbReference type="RuleBase" id="RU364116"/>
    </source>
</evidence>
<keyword evidence="13" id="KW-1185">Reference proteome</keyword>
<dbReference type="SFLD" id="SFLDF00288">
    <property type="entry name" value="HemN-like__clustered_with_nucl"/>
    <property type="match status" value="1"/>
</dbReference>
<feature type="domain" description="Radical SAM core" evidence="11">
    <location>
        <begin position="4"/>
        <end position="241"/>
    </location>
</feature>
<keyword evidence="10" id="KW-0732">Signal</keyword>
<dbReference type="NCBIfam" id="TIGR00539">
    <property type="entry name" value="hemN_rel"/>
    <property type="match status" value="1"/>
</dbReference>
<evidence type="ECO:0000313" key="12">
    <source>
        <dbReference type="Ensembl" id="ENSCCRP00000060292.2"/>
    </source>
</evidence>
<evidence type="ECO:0000256" key="10">
    <source>
        <dbReference type="SAM" id="SignalP"/>
    </source>
</evidence>
<name>A0A8C1DDE0_CYPCA</name>
<keyword evidence="7 9" id="KW-0143">Chaperone</keyword>
<feature type="signal peptide" evidence="10">
    <location>
        <begin position="1"/>
        <end position="22"/>
    </location>
</feature>
<keyword evidence="9" id="KW-0809">Transit peptide</keyword>
<evidence type="ECO:0000256" key="3">
    <source>
        <dbReference type="ARBA" id="ARBA00022691"/>
    </source>
</evidence>
<evidence type="ECO:0000256" key="2">
    <source>
        <dbReference type="ARBA" id="ARBA00022617"/>
    </source>
</evidence>
<organism evidence="12 13">
    <name type="scientific">Cyprinus carpio carpio</name>
    <dbReference type="NCBI Taxonomy" id="630221"/>
    <lineage>
        <taxon>Eukaryota</taxon>
        <taxon>Metazoa</taxon>
        <taxon>Chordata</taxon>
        <taxon>Craniata</taxon>
        <taxon>Vertebrata</taxon>
        <taxon>Euteleostomi</taxon>
        <taxon>Actinopterygii</taxon>
        <taxon>Neopterygii</taxon>
        <taxon>Teleostei</taxon>
        <taxon>Ostariophysi</taxon>
        <taxon>Cypriniformes</taxon>
        <taxon>Cyprinidae</taxon>
        <taxon>Cyprininae</taxon>
        <taxon>Cyprinus</taxon>
    </lineage>
</organism>
<dbReference type="InterPro" id="IPR004559">
    <property type="entry name" value="HemW-like"/>
</dbReference>
<dbReference type="GO" id="GO:0046872">
    <property type="term" value="F:metal ion binding"/>
    <property type="evidence" value="ECO:0007669"/>
    <property type="project" value="UniProtKB-UniRule"/>
</dbReference>
<dbReference type="Pfam" id="PF06969">
    <property type="entry name" value="HemN_C"/>
    <property type="match status" value="1"/>
</dbReference>
<dbReference type="CDD" id="cd01335">
    <property type="entry name" value="Radical_SAM"/>
    <property type="match status" value="1"/>
</dbReference>
<dbReference type="SMART" id="SM00729">
    <property type="entry name" value="Elp3"/>
    <property type="match status" value="1"/>
</dbReference>
<evidence type="ECO:0000256" key="6">
    <source>
        <dbReference type="ARBA" id="ARBA00023014"/>
    </source>
</evidence>
<keyword evidence="6 9" id="KW-0411">Iron-sulfur</keyword>
<dbReference type="GeneTree" id="ENSGT00390000011216"/>
<comment type="function">
    <text evidence="8 9">May be a heme chaperone, appears to bind heme. Homologous bacterial proteins do not have oxygen-independent coproporphyrinogen-III oxidase activity. Binds 1 [4Fe-4S] cluster. The cluster is coordinated with 3 cysteines and an exchangeable S-adenosyl-L-methionine.</text>
</comment>
<evidence type="ECO:0000256" key="7">
    <source>
        <dbReference type="ARBA" id="ARBA00023186"/>
    </source>
</evidence>
<evidence type="ECO:0000313" key="13">
    <source>
        <dbReference type="Proteomes" id="UP001108240"/>
    </source>
</evidence>
<evidence type="ECO:0000256" key="4">
    <source>
        <dbReference type="ARBA" id="ARBA00022723"/>
    </source>
</evidence>
<accession>A0A8C1DDE0</accession>
<dbReference type="InterPro" id="IPR010723">
    <property type="entry name" value="HemN_C"/>
</dbReference>
<dbReference type="SFLD" id="SFLDF00562">
    <property type="entry name" value="HemN-like__clustered_with_heat"/>
    <property type="match status" value="1"/>
</dbReference>
<dbReference type="InterPro" id="IPR034505">
    <property type="entry name" value="Coproporphyrinogen-III_oxidase"/>
</dbReference>
<dbReference type="Proteomes" id="UP001108240">
    <property type="component" value="Unplaced"/>
</dbReference>
<sequence>MLNVLCFTCPCLFFLQWPYCLKRCSYCNFNKYIPRNDNHAVMTACLQKETQTLLQLSQVSRISSVFFGGGTPSLAQPSTIAAVLETVSEHACLSDEAEVTLEVNPTPAGKASLKDFTLAGVNRFSVGIQSLNDDHLRTLGRDHDSQHALWTVSEARTLCPGRVSVDVMFALPGQSVKSWESELEKLMPVCDDHVSLYQLTLERGTQLFKPVDSGELSVPGDDVTAVMYNTARRVLEKAGFRQYEVSNFAKNNAVSEHNIGYWKGRQYIGVGPGAHGRFVARAVGGVQREARTQTLEPDVWIREVQRHGHGTRRRIQLDHRGLLEEVLVMGLRMNEGITQQHWELFSPEDDLQQIFGMSEKVQEFQAGGLLILNERGLRCSWEGLALLDSILPTMLLELEMFFKKLYTSRKTER</sequence>
<dbReference type="PANTHER" id="PTHR13932">
    <property type="entry name" value="COPROPORPHYRINIGEN III OXIDASE"/>
    <property type="match status" value="1"/>
</dbReference>
<dbReference type="InterPro" id="IPR058240">
    <property type="entry name" value="rSAM_sf"/>
</dbReference>
<evidence type="ECO:0000259" key="11">
    <source>
        <dbReference type="PROSITE" id="PS51918"/>
    </source>
</evidence>
<dbReference type="SFLD" id="SFLDG01065">
    <property type="entry name" value="anaerobic_coproporphyrinogen-I"/>
    <property type="match status" value="1"/>
</dbReference>
<dbReference type="GO" id="GO:0005739">
    <property type="term" value="C:mitochondrion"/>
    <property type="evidence" value="ECO:0007669"/>
    <property type="project" value="UniProtKB-SubCell"/>
</dbReference>
<keyword evidence="9" id="KW-0004">4Fe-4S</keyword>
<keyword evidence="5 9" id="KW-0408">Iron</keyword>
<reference evidence="12" key="2">
    <citation type="submission" date="2025-09" db="UniProtKB">
        <authorList>
            <consortium name="Ensembl"/>
        </authorList>
    </citation>
    <scope>IDENTIFICATION</scope>
</reference>
<dbReference type="SFLD" id="SFLDS00029">
    <property type="entry name" value="Radical_SAM"/>
    <property type="match status" value="1"/>
</dbReference>
<dbReference type="PROSITE" id="PS51918">
    <property type="entry name" value="RADICAL_SAM"/>
    <property type="match status" value="1"/>
</dbReference>
<comment type="similarity">
    <text evidence="1">Belongs to the anaerobic coproporphyrinogen-III oxidase family. HemW subfamily.</text>
</comment>
<dbReference type="GO" id="GO:0006779">
    <property type="term" value="P:porphyrin-containing compound biosynthetic process"/>
    <property type="evidence" value="ECO:0007669"/>
    <property type="project" value="InterPro"/>
</dbReference>
<dbReference type="AlphaFoldDB" id="A0A8C1DDE0"/>
<dbReference type="InterPro" id="IPR013785">
    <property type="entry name" value="Aldolase_TIM"/>
</dbReference>
<protein>
    <recommendedName>
        <fullName evidence="9">Radical S-adenosyl methionine domain-containing protein</fullName>
    </recommendedName>
</protein>
<feature type="chain" id="PRO_5039932699" description="Radical S-adenosyl methionine domain-containing protein" evidence="10">
    <location>
        <begin position="23"/>
        <end position="413"/>
    </location>
</feature>
<dbReference type="InterPro" id="IPR007197">
    <property type="entry name" value="rSAM"/>
</dbReference>
<dbReference type="SUPFAM" id="SSF102114">
    <property type="entry name" value="Radical SAM enzymes"/>
    <property type="match status" value="1"/>
</dbReference>
<keyword evidence="4 9" id="KW-0479">Metal-binding</keyword>
<keyword evidence="3 9" id="KW-0949">S-adenosyl-L-methionine</keyword>
<proteinExistence type="inferred from homology"/>
<keyword evidence="9" id="KW-0496">Mitochondrion</keyword>
<dbReference type="Ensembl" id="ENSCCRT00000065398.2">
    <property type="protein sequence ID" value="ENSCCRP00000060292.2"/>
    <property type="gene ID" value="ENSCCRG00000032423.2"/>
</dbReference>
<dbReference type="InterPro" id="IPR006638">
    <property type="entry name" value="Elp3/MiaA/NifB-like_rSAM"/>
</dbReference>
<dbReference type="Gene3D" id="3.20.20.70">
    <property type="entry name" value="Aldolase class I"/>
    <property type="match status" value="1"/>
</dbReference>
<evidence type="ECO:0000256" key="1">
    <source>
        <dbReference type="ARBA" id="ARBA00006100"/>
    </source>
</evidence>
<evidence type="ECO:0000256" key="8">
    <source>
        <dbReference type="ARBA" id="ARBA00045130"/>
    </source>
</evidence>
<reference evidence="12" key="1">
    <citation type="submission" date="2025-08" db="UniProtKB">
        <authorList>
            <consortium name="Ensembl"/>
        </authorList>
    </citation>
    <scope>IDENTIFICATION</scope>
</reference>
<evidence type="ECO:0000256" key="5">
    <source>
        <dbReference type="ARBA" id="ARBA00023004"/>
    </source>
</evidence>
<dbReference type="PANTHER" id="PTHR13932:SF5">
    <property type="entry name" value="RADICAL S-ADENOSYL METHIONINE DOMAIN-CONTAINING PROTEIN 1, MITOCHONDRIAL"/>
    <property type="match status" value="1"/>
</dbReference>
<comment type="subcellular location">
    <subcellularLocation>
        <location evidence="9">Mitochondrion</location>
    </subcellularLocation>
</comment>
<dbReference type="Pfam" id="PF04055">
    <property type="entry name" value="Radical_SAM"/>
    <property type="match status" value="1"/>
</dbReference>
<dbReference type="GO" id="GO:0004109">
    <property type="term" value="F:coproporphyrinogen oxidase activity"/>
    <property type="evidence" value="ECO:0007669"/>
    <property type="project" value="InterPro"/>
</dbReference>
<dbReference type="GO" id="GO:0051539">
    <property type="term" value="F:4 iron, 4 sulfur cluster binding"/>
    <property type="evidence" value="ECO:0007669"/>
    <property type="project" value="UniProtKB-UniRule"/>
</dbReference>